<dbReference type="Gene3D" id="1.25.40.10">
    <property type="entry name" value="Tetratricopeptide repeat domain"/>
    <property type="match status" value="2"/>
</dbReference>
<dbReference type="PANTHER" id="PTHR11102">
    <property type="entry name" value="SEL-1-LIKE PROTEIN"/>
    <property type="match status" value="1"/>
</dbReference>
<feature type="non-terminal residue" evidence="2">
    <location>
        <position position="514"/>
    </location>
</feature>
<dbReference type="InterPro" id="IPR011990">
    <property type="entry name" value="TPR-like_helical_dom_sf"/>
</dbReference>
<reference evidence="2" key="1">
    <citation type="submission" date="2021-06" db="EMBL/GenBank/DDBJ databases">
        <authorList>
            <person name="Kallberg Y."/>
            <person name="Tangrot J."/>
            <person name="Rosling A."/>
        </authorList>
    </citation>
    <scope>NUCLEOTIDE SEQUENCE</scope>
    <source>
        <strain evidence="2">MA453B</strain>
    </source>
</reference>
<dbReference type="PANTHER" id="PTHR11102:SF160">
    <property type="entry name" value="ERAD-ASSOCIATED E3 UBIQUITIN-PROTEIN LIGASE COMPONENT HRD3"/>
    <property type="match status" value="1"/>
</dbReference>
<dbReference type="InterPro" id="IPR050767">
    <property type="entry name" value="Sel1_AlgK"/>
</dbReference>
<dbReference type="OrthoDB" id="2384430at2759"/>
<evidence type="ECO:0000256" key="1">
    <source>
        <dbReference type="ARBA" id="ARBA00038101"/>
    </source>
</evidence>
<evidence type="ECO:0000313" key="3">
    <source>
        <dbReference type="Proteomes" id="UP000789405"/>
    </source>
</evidence>
<keyword evidence="3" id="KW-1185">Reference proteome</keyword>
<dbReference type="EMBL" id="CAJVPY010011317">
    <property type="protein sequence ID" value="CAG8726058.1"/>
    <property type="molecule type" value="Genomic_DNA"/>
</dbReference>
<name>A0A9N9I902_9GLOM</name>
<evidence type="ECO:0000313" key="2">
    <source>
        <dbReference type="EMBL" id="CAG8726058.1"/>
    </source>
</evidence>
<dbReference type="AlphaFoldDB" id="A0A9N9I902"/>
<gene>
    <name evidence="2" type="ORF">DERYTH_LOCUS14727</name>
</gene>
<dbReference type="InterPro" id="IPR006597">
    <property type="entry name" value="Sel1-like"/>
</dbReference>
<dbReference type="SUPFAM" id="SSF81901">
    <property type="entry name" value="HCP-like"/>
    <property type="match status" value="1"/>
</dbReference>
<protein>
    <submittedName>
        <fullName evidence="2">17722_t:CDS:1</fullName>
    </submittedName>
</protein>
<proteinExistence type="inferred from homology"/>
<accession>A0A9N9I902</accession>
<sequence length="514" mass="59764">IDESPFGKVYKATWENSTIVLKSITIDTSQIDSEIIGEIKHAINTDNITPIETTINNKTIITNAIKLFINELRKLAAVDKHRHPNIIQFYGVTNELKIMRLSLIDDQMDSQEKWIERKIIEGRINEHKMDEFEDYKFINSGAFSQVYKARFKSTKNICALKIIEKNNHTNKEILNEDPATLPDRIKNGLRENPIADTHHEYVAIYKRCWRNMPDDRPSIEEVALAFEDFIFQGITDNESFDLSDISEFEEFIKNTFESIKDNNIKLNAMVDEMTLLVDNLYSTFSKLFNEGRSVRDIIINFISKSDKTNEEVFQWLLTNNSHSKYICLLGLFYRWKIGIDENSVATLNLFSDAARRGDAIAQYFVGRCYAEGWNTNRDTKEAIKWYKKAADNECAVAEHMLGEYYYKLRRYTNAFYYLKRATENGNIKALNTLGLCYQKGQGTNTNLIEGFRSFEKAALWGLTTSQYELGNCFEYGVGTQINLEKALYWYQKATEVNPNYKIHLTRTEIKIRNH</sequence>
<dbReference type="Pfam" id="PF08238">
    <property type="entry name" value="Sel1"/>
    <property type="match status" value="4"/>
</dbReference>
<dbReference type="Proteomes" id="UP000789405">
    <property type="component" value="Unassembled WGS sequence"/>
</dbReference>
<dbReference type="SUPFAM" id="SSF56112">
    <property type="entry name" value="Protein kinase-like (PK-like)"/>
    <property type="match status" value="2"/>
</dbReference>
<dbReference type="SMART" id="SM00671">
    <property type="entry name" value="SEL1"/>
    <property type="match status" value="5"/>
</dbReference>
<organism evidence="2 3">
    <name type="scientific">Dentiscutata erythropus</name>
    <dbReference type="NCBI Taxonomy" id="1348616"/>
    <lineage>
        <taxon>Eukaryota</taxon>
        <taxon>Fungi</taxon>
        <taxon>Fungi incertae sedis</taxon>
        <taxon>Mucoromycota</taxon>
        <taxon>Glomeromycotina</taxon>
        <taxon>Glomeromycetes</taxon>
        <taxon>Diversisporales</taxon>
        <taxon>Gigasporaceae</taxon>
        <taxon>Dentiscutata</taxon>
    </lineage>
</organism>
<comment type="caution">
    <text evidence="2">The sequence shown here is derived from an EMBL/GenBank/DDBJ whole genome shotgun (WGS) entry which is preliminary data.</text>
</comment>
<dbReference type="InterPro" id="IPR011009">
    <property type="entry name" value="Kinase-like_dom_sf"/>
</dbReference>
<comment type="similarity">
    <text evidence="1">Belongs to the sel-1 family.</text>
</comment>
<dbReference type="Gene3D" id="3.30.200.20">
    <property type="entry name" value="Phosphorylase Kinase, domain 1"/>
    <property type="match status" value="2"/>
</dbReference>